<evidence type="ECO:0000313" key="2">
    <source>
        <dbReference type="Proteomes" id="UP000324222"/>
    </source>
</evidence>
<protein>
    <submittedName>
        <fullName evidence="1">Uncharacterized protein</fullName>
    </submittedName>
</protein>
<reference evidence="1 2" key="1">
    <citation type="submission" date="2019-05" db="EMBL/GenBank/DDBJ databases">
        <title>Another draft genome of Portunus trituberculatus and its Hox gene families provides insights of decapod evolution.</title>
        <authorList>
            <person name="Jeong J.-H."/>
            <person name="Song I."/>
            <person name="Kim S."/>
            <person name="Choi T."/>
            <person name="Kim D."/>
            <person name="Ryu S."/>
            <person name="Kim W."/>
        </authorList>
    </citation>
    <scope>NUCLEOTIDE SEQUENCE [LARGE SCALE GENOMIC DNA]</scope>
    <source>
        <tissue evidence="1">Muscle</tissue>
    </source>
</reference>
<accession>A0A5B7D8F0</accession>
<organism evidence="1 2">
    <name type="scientific">Portunus trituberculatus</name>
    <name type="common">Swimming crab</name>
    <name type="synonym">Neptunus trituberculatus</name>
    <dbReference type="NCBI Taxonomy" id="210409"/>
    <lineage>
        <taxon>Eukaryota</taxon>
        <taxon>Metazoa</taxon>
        <taxon>Ecdysozoa</taxon>
        <taxon>Arthropoda</taxon>
        <taxon>Crustacea</taxon>
        <taxon>Multicrustacea</taxon>
        <taxon>Malacostraca</taxon>
        <taxon>Eumalacostraca</taxon>
        <taxon>Eucarida</taxon>
        <taxon>Decapoda</taxon>
        <taxon>Pleocyemata</taxon>
        <taxon>Brachyura</taxon>
        <taxon>Eubrachyura</taxon>
        <taxon>Portunoidea</taxon>
        <taxon>Portunidae</taxon>
        <taxon>Portuninae</taxon>
        <taxon>Portunus</taxon>
    </lineage>
</organism>
<dbReference type="Proteomes" id="UP000324222">
    <property type="component" value="Unassembled WGS sequence"/>
</dbReference>
<proteinExistence type="predicted"/>
<sequence>MVITLVLSRDLGREPKGGWSLNTCRQNRARRHGLLAKDLTVGHVTELDLHPRPVPEEMQDNASTTTIPIQHSLRHIRELLDEHPEGSHTAALVICSHVPQSRLPVRGLHDAIANSSAFLPDVSQAWREAPRSSNSRVTATWPSLAASCSGVVLV</sequence>
<gene>
    <name evidence="1" type="ORF">E2C01_010340</name>
</gene>
<evidence type="ECO:0000313" key="1">
    <source>
        <dbReference type="EMBL" id="MPC17482.1"/>
    </source>
</evidence>
<dbReference type="EMBL" id="VSRR010000593">
    <property type="protein sequence ID" value="MPC17482.1"/>
    <property type="molecule type" value="Genomic_DNA"/>
</dbReference>
<name>A0A5B7D8F0_PORTR</name>
<keyword evidence="2" id="KW-1185">Reference proteome</keyword>
<comment type="caution">
    <text evidence="1">The sequence shown here is derived from an EMBL/GenBank/DDBJ whole genome shotgun (WGS) entry which is preliminary data.</text>
</comment>
<dbReference type="AlphaFoldDB" id="A0A5B7D8F0"/>